<dbReference type="Gene3D" id="1.20.1540.10">
    <property type="entry name" value="Rhomboid-like"/>
    <property type="match status" value="1"/>
</dbReference>
<keyword evidence="7" id="KW-0378">Hydrolase</keyword>
<evidence type="ECO:0000259" key="6">
    <source>
        <dbReference type="Pfam" id="PF01694"/>
    </source>
</evidence>
<proteinExistence type="predicted"/>
<dbReference type="STRING" id="768679.TTX_0357"/>
<sequence>MRPTLVLLALTAAGFIAGAVLAVVDPRLLILLMLNNEAVLKGAYYELLTSVFVTPSFTDFALNAIALYVLYRIYNSEAGPVEYVAFFAAALAGNFATVAVLPPRTLSAGASGGIFGLFSYYVVADMMKSRQVNWVGPAFLGALFLSSAILPQVNWVAHLGGILGGSAVALAERALAGGRKSN</sequence>
<accession>G4RN88</accession>
<dbReference type="SUPFAM" id="SSF144091">
    <property type="entry name" value="Rhomboid-like"/>
    <property type="match status" value="1"/>
</dbReference>
<dbReference type="GO" id="GO:0016020">
    <property type="term" value="C:membrane"/>
    <property type="evidence" value="ECO:0007669"/>
    <property type="project" value="UniProtKB-SubCell"/>
</dbReference>
<dbReference type="EMBL" id="FN869859">
    <property type="protein sequence ID" value="CCC81032.1"/>
    <property type="molecule type" value="Genomic_DNA"/>
</dbReference>
<dbReference type="PaxDb" id="768679-TTX_0357"/>
<dbReference type="OrthoDB" id="26567at2157"/>
<feature type="domain" description="Peptidase S54 rhomboid" evidence="6">
    <location>
        <begin position="42"/>
        <end position="170"/>
    </location>
</feature>
<dbReference type="GO" id="GO:0006508">
    <property type="term" value="P:proteolysis"/>
    <property type="evidence" value="ECO:0007669"/>
    <property type="project" value="UniProtKB-KW"/>
</dbReference>
<evidence type="ECO:0000256" key="4">
    <source>
        <dbReference type="ARBA" id="ARBA00023136"/>
    </source>
</evidence>
<name>G4RN88_THETK</name>
<evidence type="ECO:0000256" key="5">
    <source>
        <dbReference type="SAM" id="Phobius"/>
    </source>
</evidence>
<keyword evidence="3 5" id="KW-1133">Transmembrane helix</keyword>
<evidence type="ECO:0000256" key="2">
    <source>
        <dbReference type="ARBA" id="ARBA00022692"/>
    </source>
</evidence>
<dbReference type="PATRIC" id="fig|768679.9.peg.374"/>
<feature type="transmembrane region" description="Helical" evidence="5">
    <location>
        <begin position="46"/>
        <end position="71"/>
    </location>
</feature>
<keyword evidence="7" id="KW-0645">Protease</keyword>
<evidence type="ECO:0000313" key="8">
    <source>
        <dbReference type="Proteomes" id="UP000002654"/>
    </source>
</evidence>
<feature type="transmembrane region" description="Helical" evidence="5">
    <location>
        <begin position="83"/>
        <end position="101"/>
    </location>
</feature>
<dbReference type="PANTHER" id="PTHR43066:SF11">
    <property type="entry name" value="PEPTIDASE S54 RHOMBOID DOMAIN-CONTAINING PROTEIN"/>
    <property type="match status" value="1"/>
</dbReference>
<dbReference type="Proteomes" id="UP000002654">
    <property type="component" value="Chromosome"/>
</dbReference>
<reference evidence="7 8" key="1">
    <citation type="journal article" date="2011" name="PLoS ONE">
        <title>The complete genome sequence of Thermoproteus tenax: a physiologically versatile member of the Crenarchaeota.</title>
        <authorList>
            <person name="Siebers B."/>
            <person name="Zaparty M."/>
            <person name="Raddatz G."/>
            <person name="Tjaden B."/>
            <person name="Albers S.V."/>
            <person name="Bell S.D."/>
            <person name="Blombach F."/>
            <person name="Kletzin A."/>
            <person name="Kyrpides N."/>
            <person name="Lanz C."/>
            <person name="Plagens A."/>
            <person name="Rampp M."/>
            <person name="Rosinus A."/>
            <person name="von Jan M."/>
            <person name="Makarova K.S."/>
            <person name="Klenk H.P."/>
            <person name="Schuster S.C."/>
            <person name="Hensel R."/>
        </authorList>
    </citation>
    <scope>NUCLEOTIDE SEQUENCE [LARGE SCALE GENOMIC DNA]</scope>
    <source>
        <strain evidence="8">ATCC 35583 / DSM 2078 / JCM 9277 / NBRC 100435 / Kra 1</strain>
    </source>
</reference>
<feature type="transmembrane region" description="Helical" evidence="5">
    <location>
        <begin position="107"/>
        <end position="124"/>
    </location>
</feature>
<gene>
    <name evidence="7" type="primary">glpG</name>
    <name evidence="7" type="ordered locus">TTX_0357</name>
</gene>
<dbReference type="GO" id="GO:0004252">
    <property type="term" value="F:serine-type endopeptidase activity"/>
    <property type="evidence" value="ECO:0007669"/>
    <property type="project" value="InterPro"/>
</dbReference>
<dbReference type="PANTHER" id="PTHR43066">
    <property type="entry name" value="RHOMBOID-RELATED PROTEIN"/>
    <property type="match status" value="1"/>
</dbReference>
<comment type="subcellular location">
    <subcellularLocation>
        <location evidence="1">Membrane</location>
        <topology evidence="1">Multi-pass membrane protein</topology>
    </subcellularLocation>
</comment>
<dbReference type="eggNOG" id="arCOG01768">
    <property type="taxonomic scope" value="Archaea"/>
</dbReference>
<dbReference type="AlphaFoldDB" id="G4RN88"/>
<feature type="transmembrane region" description="Helical" evidence="5">
    <location>
        <begin position="131"/>
        <end position="149"/>
    </location>
</feature>
<dbReference type="InterPro" id="IPR022764">
    <property type="entry name" value="Peptidase_S54_rhomboid_dom"/>
</dbReference>
<dbReference type="Pfam" id="PF01694">
    <property type="entry name" value="Rhomboid"/>
    <property type="match status" value="1"/>
</dbReference>
<keyword evidence="4 5" id="KW-0472">Membrane</keyword>
<evidence type="ECO:0000256" key="3">
    <source>
        <dbReference type="ARBA" id="ARBA00022989"/>
    </source>
</evidence>
<dbReference type="GeneID" id="11263367"/>
<evidence type="ECO:0000313" key="7">
    <source>
        <dbReference type="EMBL" id="CCC81032.1"/>
    </source>
</evidence>
<protein>
    <submittedName>
        <fullName evidence="7">Membrane associated serine protease, rhomboid family</fullName>
        <ecNumber evidence="7">3.4.21.105</ecNumber>
    </submittedName>
</protein>
<organism evidence="7 8">
    <name type="scientific">Thermoproteus tenax (strain ATCC 35583 / DSM 2078 / JCM 9277 / NBRC 100435 / Kra 1)</name>
    <dbReference type="NCBI Taxonomy" id="768679"/>
    <lineage>
        <taxon>Archaea</taxon>
        <taxon>Thermoproteota</taxon>
        <taxon>Thermoprotei</taxon>
        <taxon>Thermoproteales</taxon>
        <taxon>Thermoproteaceae</taxon>
        <taxon>Thermoproteus</taxon>
    </lineage>
</organism>
<keyword evidence="2 5" id="KW-0812">Transmembrane</keyword>
<keyword evidence="8" id="KW-1185">Reference proteome</keyword>
<dbReference type="HOGENOM" id="CLU_1529264_0_0_2"/>
<evidence type="ECO:0000256" key="1">
    <source>
        <dbReference type="ARBA" id="ARBA00004141"/>
    </source>
</evidence>
<dbReference type="InterPro" id="IPR035952">
    <property type="entry name" value="Rhomboid-like_sf"/>
</dbReference>
<dbReference type="RefSeq" id="WP_014126289.1">
    <property type="nucleotide sequence ID" value="NC_016070.1"/>
</dbReference>
<feature type="transmembrane region" description="Helical" evidence="5">
    <location>
        <begin position="155"/>
        <end position="176"/>
    </location>
</feature>
<dbReference type="EC" id="3.4.21.105" evidence="7"/>
<dbReference type="KEGG" id="ttn:TTX_0357"/>